<dbReference type="EMBL" id="MT630788">
    <property type="protein sequence ID" value="QNO43080.1"/>
    <property type="molecule type" value="Genomic_DNA"/>
</dbReference>
<dbReference type="EMBL" id="MT631117">
    <property type="protein sequence ID" value="QNO45436.1"/>
    <property type="molecule type" value="Genomic_DNA"/>
</dbReference>
<gene>
    <name evidence="2" type="ORF">DICHBKDE_00022</name>
    <name evidence="3" type="ORF">EBNGKMBP_00008</name>
    <name evidence="4" type="ORF">MGFDKJCL_00016</name>
    <name evidence="1" type="ORF">OJNGDDJD_00002</name>
    <name evidence="5" type="ORF">PAKOAIFC_00007</name>
</gene>
<reference evidence="3" key="1">
    <citation type="submission" date="2020-06" db="EMBL/GenBank/DDBJ databases">
        <title>Unique genomic features of the anaerobic methanotrophic archaea.</title>
        <authorList>
            <person name="Chadwick G.L."/>
            <person name="Skennerton C.T."/>
            <person name="Laso-Perez R."/>
            <person name="Leu A.O."/>
            <person name="Speth D.R."/>
            <person name="Yu H."/>
            <person name="Morgan-Lang C."/>
            <person name="Hatzenpichler R."/>
            <person name="Goudeau D."/>
            <person name="Malmstrom R."/>
            <person name="Brazelton W.J."/>
            <person name="Woyke T."/>
            <person name="Hallam S.J."/>
            <person name="Tyson G.W."/>
            <person name="Wegener G."/>
            <person name="Boetius A."/>
            <person name="Orphan V."/>
        </authorList>
    </citation>
    <scope>NUCLEOTIDE SEQUENCE</scope>
</reference>
<dbReference type="EMBL" id="MT631309">
    <property type="protein sequence ID" value="QNO48109.1"/>
    <property type="molecule type" value="Genomic_DNA"/>
</dbReference>
<dbReference type="EMBL" id="MT631135">
    <property type="protein sequence ID" value="QNO45582.1"/>
    <property type="molecule type" value="Genomic_DNA"/>
</dbReference>
<accession>A0A7G9YBQ2</accession>
<protein>
    <recommendedName>
        <fullName evidence="6">SprT-like domain-containing protein</fullName>
    </recommendedName>
</protein>
<name>A0A7G9YBQ2_9EURY</name>
<evidence type="ECO:0000313" key="4">
    <source>
        <dbReference type="EMBL" id="QNO45582.1"/>
    </source>
</evidence>
<sequence>MTTADGRMKKNLTNLKYTSRQIKKKRRKIYRTILTESKNINQGNFNAIGPDDLARLFDLYDTHFFDGFFNKNYSGKIFFRLSDRMTRAGGKIEHRDATGTHTIVLSTALIFQTFSDVTRQVTVNGVICRDRLEATMRILEHEIIHLLEQVHFGSTSCSMPRFKRLSRDIFGHTDVTHRLVTQVERAHAKYDLRVGSNVSFEYAGVTHHGVITRITVRATVMVKDPDGDYRDLSGAMYSKYYIPLEHLRQSDNER</sequence>
<dbReference type="EMBL" id="MT630618">
    <property type="protein sequence ID" value="QNO41309.1"/>
    <property type="molecule type" value="Genomic_DNA"/>
</dbReference>
<evidence type="ECO:0000313" key="3">
    <source>
        <dbReference type="EMBL" id="QNO45436.1"/>
    </source>
</evidence>
<evidence type="ECO:0008006" key="6">
    <source>
        <dbReference type="Google" id="ProtNLM"/>
    </source>
</evidence>
<dbReference type="AlphaFoldDB" id="A0A7G9YBQ2"/>
<evidence type="ECO:0000313" key="5">
    <source>
        <dbReference type="EMBL" id="QNO48109.1"/>
    </source>
</evidence>
<evidence type="ECO:0000313" key="1">
    <source>
        <dbReference type="EMBL" id="QNO41309.1"/>
    </source>
</evidence>
<evidence type="ECO:0000313" key="2">
    <source>
        <dbReference type="EMBL" id="QNO43080.1"/>
    </source>
</evidence>
<organism evidence="3">
    <name type="scientific">Candidatus Methanogaster sp. ANME-2c ERB4</name>
    <dbReference type="NCBI Taxonomy" id="2759911"/>
    <lineage>
        <taxon>Archaea</taxon>
        <taxon>Methanobacteriati</taxon>
        <taxon>Methanobacteriota</taxon>
        <taxon>Stenosarchaea group</taxon>
        <taxon>Methanomicrobia</taxon>
        <taxon>Methanosarcinales</taxon>
        <taxon>ANME-2 cluster</taxon>
        <taxon>Candidatus Methanogasteraceae</taxon>
        <taxon>Candidatus Methanogaster</taxon>
    </lineage>
</organism>
<proteinExistence type="predicted"/>